<protein>
    <submittedName>
        <fullName evidence="1">Uncharacterized protein</fullName>
    </submittedName>
</protein>
<evidence type="ECO:0000313" key="1">
    <source>
        <dbReference type="EMBL" id="SVB70365.1"/>
    </source>
</evidence>
<sequence length="179" mass="20421">MQKPECHSVVFEFGKTPFTEETDKVYTFGKELSKNVTETMLNITPLPEVIISLILEHSHPCPKTFLRNSHIHKALGAKNGRQGTADLRVKKFDVNAFINFNVLFSEGIKGHGIIKSIKINATQIKDKRGTVFARTIEVKIKTDIESDYDGSISFRRTARLEPLQKWRMLGKNYTANKHF</sequence>
<accession>A0A382G6H1</accession>
<dbReference type="AlphaFoldDB" id="A0A382G6H1"/>
<organism evidence="1">
    <name type="scientific">marine metagenome</name>
    <dbReference type="NCBI Taxonomy" id="408172"/>
    <lineage>
        <taxon>unclassified sequences</taxon>
        <taxon>metagenomes</taxon>
        <taxon>ecological metagenomes</taxon>
    </lineage>
</organism>
<dbReference type="EMBL" id="UINC01053622">
    <property type="protein sequence ID" value="SVB70365.1"/>
    <property type="molecule type" value="Genomic_DNA"/>
</dbReference>
<name>A0A382G6H1_9ZZZZ</name>
<gene>
    <name evidence="1" type="ORF">METZ01_LOCUS223219</name>
</gene>
<reference evidence="1" key="1">
    <citation type="submission" date="2018-05" db="EMBL/GenBank/DDBJ databases">
        <authorList>
            <person name="Lanie J.A."/>
            <person name="Ng W.-L."/>
            <person name="Kazmierczak K.M."/>
            <person name="Andrzejewski T.M."/>
            <person name="Davidsen T.M."/>
            <person name="Wayne K.J."/>
            <person name="Tettelin H."/>
            <person name="Glass J.I."/>
            <person name="Rusch D."/>
            <person name="Podicherti R."/>
            <person name="Tsui H.-C.T."/>
            <person name="Winkler M.E."/>
        </authorList>
    </citation>
    <scope>NUCLEOTIDE SEQUENCE</scope>
</reference>
<proteinExistence type="predicted"/>